<dbReference type="InterPro" id="IPR000524">
    <property type="entry name" value="Tscrpt_reg_HTH_GntR"/>
</dbReference>
<dbReference type="SMART" id="SM00866">
    <property type="entry name" value="UTRA"/>
    <property type="match status" value="1"/>
</dbReference>
<keyword evidence="1" id="KW-0805">Transcription regulation</keyword>
<dbReference type="InterPro" id="IPR036388">
    <property type="entry name" value="WH-like_DNA-bd_sf"/>
</dbReference>
<dbReference type="InterPro" id="IPR028978">
    <property type="entry name" value="Chorismate_lyase_/UTRA_dom_sf"/>
</dbReference>
<dbReference type="EMBL" id="JAUSTT010000030">
    <property type="protein sequence ID" value="MDQ0177948.1"/>
    <property type="molecule type" value="Genomic_DNA"/>
</dbReference>
<dbReference type="SUPFAM" id="SSF46785">
    <property type="entry name" value="Winged helix' DNA-binding domain"/>
    <property type="match status" value="1"/>
</dbReference>
<proteinExistence type="predicted"/>
<dbReference type="Gene3D" id="3.40.1410.10">
    <property type="entry name" value="Chorismate lyase-like"/>
    <property type="match status" value="1"/>
</dbReference>
<gene>
    <name evidence="5" type="ORF">J2S08_003842</name>
</gene>
<dbReference type="InterPro" id="IPR050679">
    <property type="entry name" value="Bact_HTH_transcr_reg"/>
</dbReference>
<dbReference type="SMART" id="SM00345">
    <property type="entry name" value="HTH_GNTR"/>
    <property type="match status" value="1"/>
</dbReference>
<dbReference type="PANTHER" id="PTHR44846">
    <property type="entry name" value="MANNOSYL-D-GLYCERATE TRANSPORT/METABOLISM SYSTEM REPRESSOR MNGR-RELATED"/>
    <property type="match status" value="1"/>
</dbReference>
<dbReference type="SUPFAM" id="SSF64288">
    <property type="entry name" value="Chorismate lyase-like"/>
    <property type="match status" value="1"/>
</dbReference>
<dbReference type="Gene3D" id="1.10.10.10">
    <property type="entry name" value="Winged helix-like DNA-binding domain superfamily/Winged helix DNA-binding domain"/>
    <property type="match status" value="1"/>
</dbReference>
<sequence>MAVPKYKQIIDDLKALINAGYFKPGEKIYSEGELKEKYNVSNTTVVRALHELVREGVLTRYQGKGTYVSKSIMNKEVIFNEFSNIPREKKFNNLRDISNELTKVISIQEIEDARIAKKLKLKPKNRIVHFKRLRLIDDIPWAIQNNYIAKSNLMNVDFSNKEFFASLSHAIKELYGINILDEAMKERIKIEFPVKDEEIIELLQIDASKPVYKIERITFVPEDKPYEYIESFICHDRYFIEIEKKKQ</sequence>
<evidence type="ECO:0000259" key="4">
    <source>
        <dbReference type="PROSITE" id="PS50949"/>
    </source>
</evidence>
<evidence type="ECO:0000256" key="3">
    <source>
        <dbReference type="ARBA" id="ARBA00023163"/>
    </source>
</evidence>
<dbReference type="PROSITE" id="PS50949">
    <property type="entry name" value="HTH_GNTR"/>
    <property type="match status" value="1"/>
</dbReference>
<dbReference type="GO" id="GO:0003677">
    <property type="term" value="F:DNA binding"/>
    <property type="evidence" value="ECO:0007669"/>
    <property type="project" value="UniProtKB-KW"/>
</dbReference>
<dbReference type="CDD" id="cd07377">
    <property type="entry name" value="WHTH_GntR"/>
    <property type="match status" value="1"/>
</dbReference>
<evidence type="ECO:0000313" key="6">
    <source>
        <dbReference type="Proteomes" id="UP001223586"/>
    </source>
</evidence>
<reference evidence="5 6" key="1">
    <citation type="submission" date="2023-07" db="EMBL/GenBank/DDBJ databases">
        <title>Genomic Encyclopedia of Type Strains, Phase IV (KMG-IV): sequencing the most valuable type-strain genomes for metagenomic binning, comparative biology and taxonomic classification.</title>
        <authorList>
            <person name="Goeker M."/>
        </authorList>
    </citation>
    <scope>NUCLEOTIDE SEQUENCE [LARGE SCALE GENOMIC DNA]</scope>
    <source>
        <strain evidence="5 6">DSM 23837</strain>
    </source>
</reference>
<feature type="domain" description="HTH gntR-type" evidence="4">
    <location>
        <begin position="3"/>
        <end position="71"/>
    </location>
</feature>
<evidence type="ECO:0000256" key="1">
    <source>
        <dbReference type="ARBA" id="ARBA00023015"/>
    </source>
</evidence>
<keyword evidence="3" id="KW-0804">Transcription</keyword>
<keyword evidence="6" id="KW-1185">Reference proteome</keyword>
<dbReference type="RefSeq" id="WP_307232376.1">
    <property type="nucleotide sequence ID" value="NZ_JAUSTT010000030.1"/>
</dbReference>
<dbReference type="Proteomes" id="UP001223586">
    <property type="component" value="Unassembled WGS sequence"/>
</dbReference>
<dbReference type="Pfam" id="PF00392">
    <property type="entry name" value="GntR"/>
    <property type="match status" value="1"/>
</dbReference>
<organism evidence="5 6">
    <name type="scientific">Bacillus chungangensis</name>
    <dbReference type="NCBI Taxonomy" id="587633"/>
    <lineage>
        <taxon>Bacteria</taxon>
        <taxon>Bacillati</taxon>
        <taxon>Bacillota</taxon>
        <taxon>Bacilli</taxon>
        <taxon>Bacillales</taxon>
        <taxon>Bacillaceae</taxon>
        <taxon>Bacillus</taxon>
    </lineage>
</organism>
<name>A0ABT9WXW1_9BACI</name>
<comment type="caution">
    <text evidence="5">The sequence shown here is derived from an EMBL/GenBank/DDBJ whole genome shotgun (WGS) entry which is preliminary data.</text>
</comment>
<accession>A0ABT9WXW1</accession>
<evidence type="ECO:0000313" key="5">
    <source>
        <dbReference type="EMBL" id="MDQ0177948.1"/>
    </source>
</evidence>
<dbReference type="InterPro" id="IPR036390">
    <property type="entry name" value="WH_DNA-bd_sf"/>
</dbReference>
<dbReference type="InterPro" id="IPR011663">
    <property type="entry name" value="UTRA"/>
</dbReference>
<keyword evidence="2 5" id="KW-0238">DNA-binding</keyword>
<dbReference type="PANTHER" id="PTHR44846:SF1">
    <property type="entry name" value="MANNOSYL-D-GLYCERATE TRANSPORT_METABOLISM SYSTEM REPRESSOR MNGR-RELATED"/>
    <property type="match status" value="1"/>
</dbReference>
<dbReference type="Pfam" id="PF07702">
    <property type="entry name" value="UTRA"/>
    <property type="match status" value="1"/>
</dbReference>
<protein>
    <submittedName>
        <fullName evidence="5">DNA-binding GntR family transcriptional regulator</fullName>
    </submittedName>
</protein>
<evidence type="ECO:0000256" key="2">
    <source>
        <dbReference type="ARBA" id="ARBA00023125"/>
    </source>
</evidence>